<dbReference type="GO" id="GO:0120147">
    <property type="term" value="F:formylglycine-generating oxidase activity"/>
    <property type="evidence" value="ECO:0007669"/>
    <property type="project" value="TreeGrafter"/>
</dbReference>
<dbReference type="AlphaFoldDB" id="A0A0P8AN80"/>
<evidence type="ECO:0000313" key="2">
    <source>
        <dbReference type="EMBL" id="KPQ17180.1"/>
    </source>
</evidence>
<dbReference type="eggNOG" id="COG1262">
    <property type="taxonomic scope" value="Bacteria"/>
</dbReference>
<feature type="domain" description="Sulfatase-modifying factor enzyme-like" evidence="1">
    <location>
        <begin position="38"/>
        <end position="266"/>
    </location>
</feature>
<dbReference type="Proteomes" id="UP000050421">
    <property type="component" value="Unassembled WGS sequence"/>
</dbReference>
<evidence type="ECO:0000259" key="1">
    <source>
        <dbReference type="Pfam" id="PF03781"/>
    </source>
</evidence>
<dbReference type="Pfam" id="PF03781">
    <property type="entry name" value="FGE-sulfatase"/>
    <property type="match status" value="1"/>
</dbReference>
<dbReference type="PATRIC" id="fig|1305737.6.peg.2025"/>
<evidence type="ECO:0000313" key="3">
    <source>
        <dbReference type="Proteomes" id="UP000050421"/>
    </source>
</evidence>
<dbReference type="InterPro" id="IPR005532">
    <property type="entry name" value="SUMF_dom"/>
</dbReference>
<sequence>MSKSWVFVFLLFLTLGEKDYSEFNAYDQSIEGTDLYFSMVPIPAGSFIMGSDNSGFLDEKPAHSVKIDAFWMSAHEVTWDIFELFVDKNYELAISEGPIGDQVDGLSRPSLPYLDMTFGMGKESKPAVGMTQYGAIQFCHWLYLKTGVFYRLPTEAEWEYAAKAGTDTRYFFGENSSDLGDYAWIKENSEESTQKVGLKKPNPWGLFDIYGNVMEWTMDHYDPNYYEESSEINPLNPSTKLYPRVVRGGSFKHPAEEISATRRFATDPKWKQLDPQIPKSQWWFPEAPFLGIRLVRPLETPSEKEIQAYYGQAPIDDY</sequence>
<dbReference type="PANTHER" id="PTHR23150">
    <property type="entry name" value="SULFATASE MODIFYING FACTOR 1, 2"/>
    <property type="match status" value="1"/>
</dbReference>
<dbReference type="Gene3D" id="3.90.1580.10">
    <property type="entry name" value="paralog of FGE (formylglycine-generating enzyme)"/>
    <property type="match status" value="1"/>
</dbReference>
<dbReference type="OrthoDB" id="9768004at2"/>
<dbReference type="InterPro" id="IPR016187">
    <property type="entry name" value="CTDL_fold"/>
</dbReference>
<reference evidence="2 3" key="1">
    <citation type="submission" date="2015-09" db="EMBL/GenBank/DDBJ databases">
        <title>Identification and resolution of microdiversity through metagenomic sequencing of parallel consortia.</title>
        <authorList>
            <person name="Nelson W.C."/>
            <person name="Romine M.F."/>
            <person name="Lindemann S.R."/>
        </authorList>
    </citation>
    <scope>NUCLEOTIDE SEQUENCE [LARGE SCALE GENOMIC DNA]</scope>
    <source>
        <strain evidence="2">HL-49</strain>
    </source>
</reference>
<gene>
    <name evidence="2" type="ORF">HLUCCX10_06795</name>
</gene>
<dbReference type="STRING" id="1305737.GCA_000526355_03074"/>
<dbReference type="SUPFAM" id="SSF56436">
    <property type="entry name" value="C-type lectin-like"/>
    <property type="match status" value="1"/>
</dbReference>
<dbReference type="InterPro" id="IPR051043">
    <property type="entry name" value="Sulfatase_Mod_Factor_Kinase"/>
</dbReference>
<comment type="caution">
    <text evidence="2">The sequence shown here is derived from an EMBL/GenBank/DDBJ whole genome shotgun (WGS) entry which is preliminary data.</text>
</comment>
<name>A0A0P8AN80_9BACT</name>
<accession>A0A0P8AN80</accession>
<proteinExistence type="predicted"/>
<dbReference type="InterPro" id="IPR042095">
    <property type="entry name" value="SUMF_sf"/>
</dbReference>
<organism evidence="2 3">
    <name type="scientific">Algoriphagus marincola HL-49</name>
    <dbReference type="NCBI Taxonomy" id="1305737"/>
    <lineage>
        <taxon>Bacteria</taxon>
        <taxon>Pseudomonadati</taxon>
        <taxon>Bacteroidota</taxon>
        <taxon>Cytophagia</taxon>
        <taxon>Cytophagales</taxon>
        <taxon>Cyclobacteriaceae</taxon>
        <taxon>Algoriphagus</taxon>
    </lineage>
</organism>
<dbReference type="PANTHER" id="PTHR23150:SF19">
    <property type="entry name" value="FORMYLGLYCINE-GENERATING ENZYME"/>
    <property type="match status" value="1"/>
</dbReference>
<dbReference type="EMBL" id="LJXT01000033">
    <property type="protein sequence ID" value="KPQ17180.1"/>
    <property type="molecule type" value="Genomic_DNA"/>
</dbReference>
<protein>
    <recommendedName>
        <fullName evidence="1">Sulfatase-modifying factor enzyme-like domain-containing protein</fullName>
    </recommendedName>
</protein>